<dbReference type="InterPro" id="IPR032801">
    <property type="entry name" value="PXL2A/B/C"/>
</dbReference>
<gene>
    <name evidence="2" type="ORF">DXC39_30585</name>
</gene>
<dbReference type="PANTHER" id="PTHR28630:SF3">
    <property type="entry name" value="PEROXIREDOXIN-LIKE 2C"/>
    <property type="match status" value="1"/>
</dbReference>
<protein>
    <submittedName>
        <fullName evidence="2">AhpC/TSA family protein</fullName>
    </submittedName>
</protein>
<accession>A0A3E4TQJ0</accession>
<comment type="caution">
    <text evidence="2">The sequence shown here is derived from an EMBL/GenBank/DDBJ whole genome shotgun (WGS) entry which is preliminary data.</text>
</comment>
<dbReference type="Proteomes" id="UP000261257">
    <property type="component" value="Unassembled WGS sequence"/>
</dbReference>
<evidence type="ECO:0000313" key="2">
    <source>
        <dbReference type="EMBL" id="RGL93511.1"/>
    </source>
</evidence>
<dbReference type="SUPFAM" id="SSF52833">
    <property type="entry name" value="Thioredoxin-like"/>
    <property type="match status" value="1"/>
</dbReference>
<dbReference type="GO" id="GO:0016491">
    <property type="term" value="F:oxidoreductase activity"/>
    <property type="evidence" value="ECO:0007669"/>
    <property type="project" value="InterPro"/>
</dbReference>
<sequence length="200" mass="22061">MGFPPLNIKSILQHPAGTVNTARSTLLCACCNFYDTPFRTNVSLKQETKGTRTVLLFLRYWGCTLCQLDIHLLKEGYDKIRFAGGQVKVILQSDPENIAASSGGPNALPFEIICDPQMALYRRFDIQPAKSKLGLAGKQALYKLASAEKLGLKHGLYEGDELQLPAAFIIDSEMQVLYAHYGKNAGDIPSVDQLAELLRN</sequence>
<organism evidence="2 3">
    <name type="scientific">Hungatella hathewayi</name>
    <dbReference type="NCBI Taxonomy" id="154046"/>
    <lineage>
        <taxon>Bacteria</taxon>
        <taxon>Bacillati</taxon>
        <taxon>Bacillota</taxon>
        <taxon>Clostridia</taxon>
        <taxon>Lachnospirales</taxon>
        <taxon>Lachnospiraceae</taxon>
        <taxon>Hungatella</taxon>
    </lineage>
</organism>
<dbReference type="RefSeq" id="WP_117622438.1">
    <property type="nucleotide sequence ID" value="NZ_QRQF01000052.1"/>
</dbReference>
<dbReference type="AlphaFoldDB" id="A0A3E4TQJ0"/>
<dbReference type="Gene3D" id="3.40.30.10">
    <property type="entry name" value="Glutaredoxin"/>
    <property type="match status" value="1"/>
</dbReference>
<dbReference type="InterPro" id="IPR000866">
    <property type="entry name" value="AhpC/TSA"/>
</dbReference>
<dbReference type="Pfam" id="PF00578">
    <property type="entry name" value="AhpC-TSA"/>
    <property type="match status" value="1"/>
</dbReference>
<dbReference type="GO" id="GO:0016209">
    <property type="term" value="F:antioxidant activity"/>
    <property type="evidence" value="ECO:0007669"/>
    <property type="project" value="InterPro"/>
</dbReference>
<reference evidence="2 3" key="1">
    <citation type="submission" date="2018-08" db="EMBL/GenBank/DDBJ databases">
        <title>A genome reference for cultivated species of the human gut microbiota.</title>
        <authorList>
            <person name="Zou Y."/>
            <person name="Xue W."/>
            <person name="Luo G."/>
        </authorList>
    </citation>
    <scope>NUCLEOTIDE SEQUENCE [LARGE SCALE GENOMIC DNA]</scope>
    <source>
        <strain evidence="2 3">TF05-11AC</strain>
    </source>
</reference>
<feature type="domain" description="Alkyl hydroperoxide reductase subunit C/ Thiol specific antioxidant" evidence="1">
    <location>
        <begin position="41"/>
        <end position="178"/>
    </location>
</feature>
<name>A0A3E4TQJ0_9FIRM</name>
<evidence type="ECO:0000313" key="3">
    <source>
        <dbReference type="Proteomes" id="UP000261257"/>
    </source>
</evidence>
<proteinExistence type="predicted"/>
<dbReference type="CDD" id="cd02970">
    <property type="entry name" value="PRX_like2"/>
    <property type="match status" value="1"/>
</dbReference>
<dbReference type="EMBL" id="QSSQ01000058">
    <property type="protein sequence ID" value="RGL93511.1"/>
    <property type="molecule type" value="Genomic_DNA"/>
</dbReference>
<dbReference type="PANTHER" id="PTHR28630">
    <property type="match status" value="1"/>
</dbReference>
<dbReference type="InterPro" id="IPR036249">
    <property type="entry name" value="Thioredoxin-like_sf"/>
</dbReference>
<evidence type="ECO:0000259" key="1">
    <source>
        <dbReference type="Pfam" id="PF00578"/>
    </source>
</evidence>